<protein>
    <submittedName>
        <fullName evidence="2">Cell division protein FtsK</fullName>
    </submittedName>
</protein>
<accession>A0A5N8WSW2</accession>
<gene>
    <name evidence="2" type="ORF">FPZ41_17965</name>
</gene>
<dbReference type="GO" id="GO:0051301">
    <property type="term" value="P:cell division"/>
    <property type="evidence" value="ECO:0007669"/>
    <property type="project" value="UniProtKB-KW"/>
</dbReference>
<evidence type="ECO:0000313" key="2">
    <source>
        <dbReference type="EMBL" id="MPY50357.1"/>
    </source>
</evidence>
<evidence type="ECO:0000313" key="3">
    <source>
        <dbReference type="Proteomes" id="UP000373149"/>
    </source>
</evidence>
<keyword evidence="2" id="KW-0132">Cell division</keyword>
<evidence type="ECO:0000256" key="1">
    <source>
        <dbReference type="SAM" id="MobiDB-lite"/>
    </source>
</evidence>
<comment type="caution">
    <text evidence="2">The sequence shown here is derived from an EMBL/GenBank/DDBJ whole genome shotgun (WGS) entry which is preliminary data.</text>
</comment>
<organism evidence="2 3">
    <name type="scientific">Streptomyces acidicola</name>
    <dbReference type="NCBI Taxonomy" id="2596892"/>
    <lineage>
        <taxon>Bacteria</taxon>
        <taxon>Bacillati</taxon>
        <taxon>Actinomycetota</taxon>
        <taxon>Actinomycetes</taxon>
        <taxon>Kitasatosporales</taxon>
        <taxon>Streptomycetaceae</taxon>
        <taxon>Streptomyces</taxon>
    </lineage>
</organism>
<dbReference type="EMBL" id="VMNX01000059">
    <property type="protein sequence ID" value="MPY50357.1"/>
    <property type="molecule type" value="Genomic_DNA"/>
</dbReference>
<reference evidence="2 3" key="1">
    <citation type="submission" date="2019-09" db="EMBL/GenBank/DDBJ databases">
        <authorList>
            <person name="Duangmal K."/>
            <person name="Teo W.F.A."/>
            <person name="Lipun K."/>
        </authorList>
    </citation>
    <scope>NUCLEOTIDE SEQUENCE [LARGE SCALE GENOMIC DNA]</scope>
    <source>
        <strain evidence="2 3">K1PN6</strain>
    </source>
</reference>
<feature type="region of interest" description="Disordered" evidence="1">
    <location>
        <begin position="188"/>
        <end position="217"/>
    </location>
</feature>
<sequence length="229" mass="23590">MLTVVEGGGDAFDVHLDADPDTPVSAVAEALAGAGGVHRPPEGLGLYAGDRLLPADMRLRDAPLHHAAIVGLGRPAGTASAEPDGLVEVRAVGGTGAGAVHRLDMGEYRIGLAHDGTAQLLRAVPDRPFAVLTVGPQGRCRIAPDASAPGGGTLQLDREDLAEATAWSAGAQLLVGDCLLELALPQKPDAAVQPSEDGTGRDYNRPPRLRPAENATRFTLPSPPCLLYT</sequence>
<name>A0A5N8WSW2_9ACTN</name>
<keyword evidence="2" id="KW-0131">Cell cycle</keyword>
<keyword evidence="3" id="KW-1185">Reference proteome</keyword>
<feature type="non-terminal residue" evidence="2">
    <location>
        <position position="229"/>
    </location>
</feature>
<dbReference type="Proteomes" id="UP000373149">
    <property type="component" value="Unassembled WGS sequence"/>
</dbReference>
<dbReference type="AlphaFoldDB" id="A0A5N8WSW2"/>
<proteinExistence type="predicted"/>